<dbReference type="OrthoDB" id="3763081at2"/>
<organism evidence="2 3">
    <name type="scientific">Actinomadura craniellae</name>
    <dbReference type="NCBI Taxonomy" id="2231787"/>
    <lineage>
        <taxon>Bacteria</taxon>
        <taxon>Bacillati</taxon>
        <taxon>Actinomycetota</taxon>
        <taxon>Actinomycetes</taxon>
        <taxon>Streptosporangiales</taxon>
        <taxon>Thermomonosporaceae</taxon>
        <taxon>Actinomadura</taxon>
    </lineage>
</organism>
<dbReference type="Proteomes" id="UP000251891">
    <property type="component" value="Unassembled WGS sequence"/>
</dbReference>
<evidence type="ECO:0000259" key="1">
    <source>
        <dbReference type="Pfam" id="PF13460"/>
    </source>
</evidence>
<sequence>MKITILGATGRTGTPLVLQALERDHTVTAVVRDPARLTVDSHPRLGVAVAAALTADSLGPLVAGRDAVLSVLGPHDLGPTSICSDATTAAIAAMRSHGVHRLIVVSASGAYPGPGDPPLVRWVLKPLLGLVLRHPFADTRKMEDALRATDLDWTIVRPPRLTGKPCTGQYRTAVDRNVGGRARVSRADVADCMLNLLENPASARTVVSIG</sequence>
<comment type="caution">
    <text evidence="2">The sequence shown here is derived from an EMBL/GenBank/DDBJ whole genome shotgun (WGS) entry which is preliminary data.</text>
</comment>
<dbReference type="PANTHER" id="PTHR43355:SF2">
    <property type="entry name" value="FLAVIN REDUCTASE (NADPH)"/>
    <property type="match status" value="1"/>
</dbReference>
<dbReference type="RefSeq" id="WP_111867129.1">
    <property type="nucleotide sequence ID" value="NZ_QLYX01000005.1"/>
</dbReference>
<accession>A0A365H6Q7</accession>
<protein>
    <submittedName>
        <fullName evidence="2">NAD(P)-dependent oxidoreductase</fullName>
    </submittedName>
</protein>
<dbReference type="AlphaFoldDB" id="A0A365H6Q7"/>
<evidence type="ECO:0000313" key="2">
    <source>
        <dbReference type="EMBL" id="RAY14795.1"/>
    </source>
</evidence>
<dbReference type="InterPro" id="IPR051606">
    <property type="entry name" value="Polyketide_Oxido-like"/>
</dbReference>
<name>A0A365H6Q7_9ACTN</name>
<dbReference type="InterPro" id="IPR016040">
    <property type="entry name" value="NAD(P)-bd_dom"/>
</dbReference>
<evidence type="ECO:0000313" key="3">
    <source>
        <dbReference type="Proteomes" id="UP000251891"/>
    </source>
</evidence>
<dbReference type="EMBL" id="QLYX01000005">
    <property type="protein sequence ID" value="RAY14795.1"/>
    <property type="molecule type" value="Genomic_DNA"/>
</dbReference>
<dbReference type="GO" id="GO:0004074">
    <property type="term" value="F:biliverdin reductase [NAD(P)H] activity"/>
    <property type="evidence" value="ECO:0007669"/>
    <property type="project" value="TreeGrafter"/>
</dbReference>
<dbReference type="CDD" id="cd05244">
    <property type="entry name" value="BVR-B_like_SDR_a"/>
    <property type="match status" value="1"/>
</dbReference>
<dbReference type="GO" id="GO:0042602">
    <property type="term" value="F:riboflavin reductase (NADPH) activity"/>
    <property type="evidence" value="ECO:0007669"/>
    <property type="project" value="TreeGrafter"/>
</dbReference>
<dbReference type="Gene3D" id="3.40.50.720">
    <property type="entry name" value="NAD(P)-binding Rossmann-like Domain"/>
    <property type="match status" value="1"/>
</dbReference>
<dbReference type="PANTHER" id="PTHR43355">
    <property type="entry name" value="FLAVIN REDUCTASE (NADPH)"/>
    <property type="match status" value="1"/>
</dbReference>
<dbReference type="Pfam" id="PF13460">
    <property type="entry name" value="NAD_binding_10"/>
    <property type="match status" value="1"/>
</dbReference>
<proteinExistence type="predicted"/>
<dbReference type="SUPFAM" id="SSF51735">
    <property type="entry name" value="NAD(P)-binding Rossmann-fold domains"/>
    <property type="match status" value="1"/>
</dbReference>
<reference evidence="2 3" key="1">
    <citation type="submission" date="2018-06" db="EMBL/GenBank/DDBJ databases">
        <title>Actinomadura craniellae sp. nov. isolated from marine sponge Craniella sp.</title>
        <authorList>
            <person name="Li L."/>
            <person name="Xu Q.H."/>
            <person name="Lin H.W."/>
            <person name="Lu Y.H."/>
        </authorList>
    </citation>
    <scope>NUCLEOTIDE SEQUENCE [LARGE SCALE GENOMIC DNA]</scope>
    <source>
        <strain evidence="2 3">LHW63021</strain>
    </source>
</reference>
<keyword evidence="3" id="KW-1185">Reference proteome</keyword>
<feature type="domain" description="NAD(P)-binding" evidence="1">
    <location>
        <begin position="7"/>
        <end position="200"/>
    </location>
</feature>
<gene>
    <name evidence="2" type="ORF">DPM19_13770</name>
</gene>
<dbReference type="InterPro" id="IPR036291">
    <property type="entry name" value="NAD(P)-bd_dom_sf"/>
</dbReference>